<evidence type="ECO:0000256" key="3">
    <source>
        <dbReference type="ARBA" id="ARBA00020071"/>
    </source>
</evidence>
<evidence type="ECO:0000256" key="4">
    <source>
        <dbReference type="ARBA" id="ARBA00032976"/>
    </source>
</evidence>
<dbReference type="GO" id="GO:0016810">
    <property type="term" value="F:hydrolase activity, acting on carbon-nitrogen (but not peptide) bonds"/>
    <property type="evidence" value="ECO:0007669"/>
    <property type="project" value="InterPro"/>
</dbReference>
<dbReference type="SUPFAM" id="SSF88713">
    <property type="entry name" value="Glycoside hydrolase/deacetylase"/>
    <property type="match status" value="1"/>
</dbReference>
<dbReference type="PANTHER" id="PTHR47561:SF1">
    <property type="entry name" value="POLYSACCHARIDE DEACETYLASE FAMILY PROTEIN (AFU_ORTHOLOGUE AFUA_6G05030)"/>
    <property type="match status" value="1"/>
</dbReference>
<keyword evidence="6" id="KW-0614">Plasmid</keyword>
<dbReference type="Pfam" id="PF01522">
    <property type="entry name" value="Polysacc_deac_1"/>
    <property type="match status" value="1"/>
</dbReference>
<dbReference type="AlphaFoldDB" id="A0A222EAK0"/>
<organism evidence="6 7">
    <name type="scientific">Antarctobacter heliothermus</name>
    <dbReference type="NCBI Taxonomy" id="74033"/>
    <lineage>
        <taxon>Bacteria</taxon>
        <taxon>Pseudomonadati</taxon>
        <taxon>Pseudomonadota</taxon>
        <taxon>Alphaproteobacteria</taxon>
        <taxon>Rhodobacterales</taxon>
        <taxon>Roseobacteraceae</taxon>
        <taxon>Antarctobacter</taxon>
    </lineage>
</organism>
<geneLocation type="plasmid" evidence="7">
    <name>psms3-1</name>
</geneLocation>
<name>A0A222EAK0_9RHOB</name>
<evidence type="ECO:0000256" key="2">
    <source>
        <dbReference type="ARBA" id="ARBA00010973"/>
    </source>
</evidence>
<evidence type="ECO:0000313" key="6">
    <source>
        <dbReference type="EMBL" id="ASP23249.1"/>
    </source>
</evidence>
<accession>A0A222EAK0</accession>
<comment type="function">
    <text evidence="1">Is involved in generating a small heat-stable compound (Nod), an acylated oligomer of N-acetylglucosamine, that stimulates mitosis in various plant protoplasts.</text>
</comment>
<feature type="domain" description="NodB homology" evidence="5">
    <location>
        <begin position="58"/>
        <end position="250"/>
    </location>
</feature>
<dbReference type="InterPro" id="IPR011330">
    <property type="entry name" value="Glyco_hydro/deAcase_b/a-brl"/>
</dbReference>
<dbReference type="KEGG" id="aht:ANTHELSMS3_04857"/>
<evidence type="ECO:0000259" key="5">
    <source>
        <dbReference type="PROSITE" id="PS51677"/>
    </source>
</evidence>
<dbReference type="InterPro" id="IPR037950">
    <property type="entry name" value="PgdA-like"/>
</dbReference>
<keyword evidence="6" id="KW-0378">Hydrolase</keyword>
<dbReference type="PANTHER" id="PTHR47561">
    <property type="entry name" value="POLYSACCHARIDE DEACETYLASE FAMILY PROTEIN (AFU_ORTHOLOGUE AFUA_6G05030)"/>
    <property type="match status" value="1"/>
</dbReference>
<evidence type="ECO:0000256" key="1">
    <source>
        <dbReference type="ARBA" id="ARBA00003236"/>
    </source>
</evidence>
<dbReference type="InterPro" id="IPR002509">
    <property type="entry name" value="NODB_dom"/>
</dbReference>
<proteinExistence type="inferred from homology"/>
<keyword evidence="7" id="KW-1185">Reference proteome</keyword>
<dbReference type="Proteomes" id="UP000203589">
    <property type="component" value="Plasmid pSMS3-1"/>
</dbReference>
<protein>
    <recommendedName>
        <fullName evidence="3">Chitooligosaccharide deacetylase</fullName>
    </recommendedName>
    <alternativeName>
        <fullName evidence="4">Nodulation protein B</fullName>
    </alternativeName>
</protein>
<dbReference type="RefSeq" id="WP_094037369.1">
    <property type="nucleotide sequence ID" value="NZ_CP022541.1"/>
</dbReference>
<dbReference type="PROSITE" id="PS51677">
    <property type="entry name" value="NODB"/>
    <property type="match status" value="1"/>
</dbReference>
<dbReference type="OrthoDB" id="9784220at2"/>
<dbReference type="Gene3D" id="3.20.20.370">
    <property type="entry name" value="Glycoside hydrolase/deacetylase"/>
    <property type="match status" value="1"/>
</dbReference>
<dbReference type="CDD" id="cd10938">
    <property type="entry name" value="CE4_HpPgdA_like"/>
    <property type="match status" value="1"/>
</dbReference>
<comment type="similarity">
    <text evidence="2">Belongs to the polysaccharide deacetylase family.</text>
</comment>
<dbReference type="GO" id="GO:0005975">
    <property type="term" value="P:carbohydrate metabolic process"/>
    <property type="evidence" value="ECO:0007669"/>
    <property type="project" value="InterPro"/>
</dbReference>
<reference evidence="6 7" key="1">
    <citation type="submission" date="2017-07" db="EMBL/GenBank/DDBJ databases">
        <title>Genome Sequence of Antarctobacter heliothermus Strain SMS3 Isolated from a culture of the Diatom Skeletonema marinoi.</title>
        <authorList>
            <person name="Topel M."/>
            <person name="Pinder M.I.M."/>
            <person name="Johansson O.N."/>
            <person name="Kourtchenko O."/>
            <person name="Godhe A."/>
            <person name="Clarke A.K."/>
        </authorList>
    </citation>
    <scope>NUCLEOTIDE SEQUENCE [LARGE SCALE GENOMIC DNA]</scope>
    <source>
        <strain evidence="6 7">SMS3</strain>
        <plasmid evidence="7">Plasmid psms3-1</plasmid>
    </source>
</reference>
<evidence type="ECO:0000313" key="7">
    <source>
        <dbReference type="Proteomes" id="UP000203589"/>
    </source>
</evidence>
<dbReference type="EMBL" id="CP022541">
    <property type="protein sequence ID" value="ASP23249.1"/>
    <property type="molecule type" value="Genomic_DNA"/>
</dbReference>
<sequence>MTLPENAYHWPEDHWRARVNKVRAGRRLMPPWPGGAKAALALSFDCDHETFEMGGGRSAVGRLAWGEYGRRAGVPRILNTLARHNAKASFFIPAVSALIDPGEPRRIVAEGHEIGVHGWIHEVNGTLTPEEEAESVARSRDTLEEITGQRPVGHRAAHWDLSDDTIRLVAEAGFLYDSSMMADDSPYELLTDGNPTGLIELPVDWIRDDAVYLLYNRTPPTRPTLSANDVAQVFLDELDGARAEGGLCQLVMHPFVIGYRSRIAILDKVLSHARASGDVWIATHAEIARHCAKALT</sequence>
<gene>
    <name evidence="6" type="ORF">ANTHELSMS3_04857</name>
</gene>